<dbReference type="AlphaFoldDB" id="A0A9D4TZR9"/>
<evidence type="ECO:0000256" key="1">
    <source>
        <dbReference type="SAM" id="MobiDB-lite"/>
    </source>
</evidence>
<feature type="domain" description="WW" evidence="2">
    <location>
        <begin position="58"/>
        <end position="86"/>
    </location>
</feature>
<keyword evidence="5" id="KW-1185">Reference proteome</keyword>
<evidence type="ECO:0000259" key="3">
    <source>
        <dbReference type="PROSITE" id="PS50829"/>
    </source>
</evidence>
<protein>
    <recommendedName>
        <fullName evidence="6">WW domain-containing protein</fullName>
    </recommendedName>
</protein>
<name>A0A9D4TZR9_CHLVU</name>
<evidence type="ECO:0000313" key="5">
    <source>
        <dbReference type="Proteomes" id="UP001055712"/>
    </source>
</evidence>
<dbReference type="InterPro" id="IPR003169">
    <property type="entry name" value="GYF"/>
</dbReference>
<dbReference type="SUPFAM" id="SSF51045">
    <property type="entry name" value="WW domain"/>
    <property type="match status" value="1"/>
</dbReference>
<dbReference type="Gene3D" id="2.20.70.10">
    <property type="match status" value="1"/>
</dbReference>
<reference evidence="4" key="2">
    <citation type="submission" date="2020-11" db="EMBL/GenBank/DDBJ databases">
        <authorList>
            <person name="Cecchin M."/>
            <person name="Marcolungo L."/>
            <person name="Rossato M."/>
            <person name="Girolomoni L."/>
            <person name="Cosentino E."/>
            <person name="Cuine S."/>
            <person name="Li-Beisson Y."/>
            <person name="Delledonne M."/>
            <person name="Ballottari M."/>
        </authorList>
    </citation>
    <scope>NUCLEOTIDE SEQUENCE</scope>
    <source>
        <strain evidence="4">211/11P</strain>
        <tissue evidence="4">Whole cell</tissue>
    </source>
</reference>
<comment type="caution">
    <text evidence="4">The sequence shown here is derived from an EMBL/GenBank/DDBJ whole genome shotgun (WGS) entry which is preliminary data.</text>
</comment>
<dbReference type="Gene3D" id="3.30.1490.40">
    <property type="match status" value="1"/>
</dbReference>
<feature type="region of interest" description="Disordered" evidence="1">
    <location>
        <begin position="75"/>
        <end position="143"/>
    </location>
</feature>
<feature type="region of interest" description="Disordered" evidence="1">
    <location>
        <begin position="1"/>
        <end position="50"/>
    </location>
</feature>
<dbReference type="InterPro" id="IPR036020">
    <property type="entry name" value="WW_dom_sf"/>
</dbReference>
<dbReference type="SUPFAM" id="SSF55277">
    <property type="entry name" value="GYF domain"/>
    <property type="match status" value="1"/>
</dbReference>
<dbReference type="InterPro" id="IPR001202">
    <property type="entry name" value="WW_dom"/>
</dbReference>
<dbReference type="EMBL" id="SIDB01000001">
    <property type="protein sequence ID" value="KAI3438782.1"/>
    <property type="molecule type" value="Genomic_DNA"/>
</dbReference>
<sequence length="384" mass="40351">MAQAADGAQPQEGAPDAEGEQRGAALSRGLSGGGEAVLSASGRGAGASQGTSWVHDCWELATDMNSGQQYYFNRASGTSQWHPPPGWGPSPLAPPSEPQMQGCAGPPAAAPAEAAAAADPGEAGGAQQAQHPQQEEGGSYEPGYYYRDAFGQLQGPFDLDQLREWRGMLAMDLPILRLGLPAGSSDAKDGTPGSDGGSEAAAGAAPSAPATAAGSWSQSDLADLLGDDELLAHWRMQNPEQATWPGAAPSAAAYEAERQRGTAHSLAEAVLFGLPAHDEAVSMARMAALSGKSIQEVMEWSRAQVVDYSSTAYRVAARGRIQAPGAAEPLYAEFSSWANPHEMEAQLAKAAERRKRALTGQELRQVKERKKELKDKKRHAWLLD</sequence>
<accession>A0A9D4TZR9</accession>
<dbReference type="CDD" id="cd00201">
    <property type="entry name" value="WW"/>
    <property type="match status" value="1"/>
</dbReference>
<feature type="region of interest" description="Disordered" evidence="1">
    <location>
        <begin position="184"/>
        <end position="215"/>
    </location>
</feature>
<feature type="compositionally biased region" description="Low complexity" evidence="1">
    <location>
        <begin position="36"/>
        <end position="50"/>
    </location>
</feature>
<dbReference type="Proteomes" id="UP001055712">
    <property type="component" value="Unassembled WGS sequence"/>
</dbReference>
<dbReference type="PROSITE" id="PS50020">
    <property type="entry name" value="WW_DOMAIN_2"/>
    <property type="match status" value="1"/>
</dbReference>
<evidence type="ECO:0008006" key="6">
    <source>
        <dbReference type="Google" id="ProtNLM"/>
    </source>
</evidence>
<feature type="domain" description="GYF" evidence="3">
    <location>
        <begin position="141"/>
        <end position="196"/>
    </location>
</feature>
<evidence type="ECO:0000259" key="2">
    <source>
        <dbReference type="PROSITE" id="PS50020"/>
    </source>
</evidence>
<proteinExistence type="predicted"/>
<gene>
    <name evidence="4" type="ORF">D9Q98_001199</name>
</gene>
<feature type="compositionally biased region" description="Pro residues" evidence="1">
    <location>
        <begin position="82"/>
        <end position="97"/>
    </location>
</feature>
<reference evidence="4" key="1">
    <citation type="journal article" date="2019" name="Plant J.">
        <title>Chlorella vulgaris genome assembly and annotation reveals the molecular basis for metabolic acclimation to high light conditions.</title>
        <authorList>
            <person name="Cecchin M."/>
            <person name="Marcolungo L."/>
            <person name="Rossato M."/>
            <person name="Girolomoni L."/>
            <person name="Cosentino E."/>
            <person name="Cuine S."/>
            <person name="Li-Beisson Y."/>
            <person name="Delledonne M."/>
            <person name="Ballottari M."/>
        </authorList>
    </citation>
    <scope>NUCLEOTIDE SEQUENCE</scope>
    <source>
        <strain evidence="4">211/11P</strain>
    </source>
</reference>
<dbReference type="PROSITE" id="PS50829">
    <property type="entry name" value="GYF"/>
    <property type="match status" value="1"/>
</dbReference>
<feature type="compositionally biased region" description="Low complexity" evidence="1">
    <location>
        <begin position="197"/>
        <end position="215"/>
    </location>
</feature>
<organism evidence="4 5">
    <name type="scientific">Chlorella vulgaris</name>
    <name type="common">Green alga</name>
    <dbReference type="NCBI Taxonomy" id="3077"/>
    <lineage>
        <taxon>Eukaryota</taxon>
        <taxon>Viridiplantae</taxon>
        <taxon>Chlorophyta</taxon>
        <taxon>core chlorophytes</taxon>
        <taxon>Trebouxiophyceae</taxon>
        <taxon>Chlorellales</taxon>
        <taxon>Chlorellaceae</taxon>
        <taxon>Chlorella clade</taxon>
        <taxon>Chlorella</taxon>
    </lineage>
</organism>
<dbReference type="PROSITE" id="PS01159">
    <property type="entry name" value="WW_DOMAIN_1"/>
    <property type="match status" value="1"/>
</dbReference>
<dbReference type="InterPro" id="IPR035445">
    <property type="entry name" value="GYF-like_dom_sf"/>
</dbReference>
<dbReference type="OrthoDB" id="512351at2759"/>
<evidence type="ECO:0000313" key="4">
    <source>
        <dbReference type="EMBL" id="KAI3438782.1"/>
    </source>
</evidence>
<feature type="compositionally biased region" description="Low complexity" evidence="1">
    <location>
        <begin position="98"/>
        <end position="143"/>
    </location>
</feature>